<dbReference type="GO" id="GO:0045892">
    <property type="term" value="P:negative regulation of DNA-templated transcription"/>
    <property type="evidence" value="ECO:0007669"/>
    <property type="project" value="TreeGrafter"/>
</dbReference>
<dbReference type="Proteomes" id="UP000466431">
    <property type="component" value="Chromosome"/>
</dbReference>
<keyword evidence="10" id="KW-0804">Transcription</keyword>
<feature type="binding site" evidence="12">
    <location>
        <position position="106"/>
    </location>
    <ligand>
        <name>Fe cation</name>
        <dbReference type="ChEBI" id="CHEBI:24875"/>
    </ligand>
</feature>
<evidence type="ECO:0000256" key="5">
    <source>
        <dbReference type="ARBA" id="ARBA00022723"/>
    </source>
</evidence>
<evidence type="ECO:0000256" key="3">
    <source>
        <dbReference type="ARBA" id="ARBA00022490"/>
    </source>
</evidence>
<evidence type="ECO:0000313" key="13">
    <source>
        <dbReference type="EMBL" id="BBY43963.1"/>
    </source>
</evidence>
<accession>A0A1X0BZD7</accession>
<evidence type="ECO:0000313" key="14">
    <source>
        <dbReference type="Proteomes" id="UP000466431"/>
    </source>
</evidence>
<keyword evidence="5 11" id="KW-0479">Metal-binding</keyword>
<dbReference type="GO" id="GO:0000976">
    <property type="term" value="F:transcription cis-regulatory region binding"/>
    <property type="evidence" value="ECO:0007669"/>
    <property type="project" value="TreeGrafter"/>
</dbReference>
<keyword evidence="14" id="KW-1185">Reference proteome</keyword>
<keyword evidence="6 11" id="KW-0862">Zinc</keyword>
<comment type="similarity">
    <text evidence="2">Belongs to the Fur family.</text>
</comment>
<dbReference type="GO" id="GO:0003700">
    <property type="term" value="F:DNA-binding transcription factor activity"/>
    <property type="evidence" value="ECO:0007669"/>
    <property type="project" value="InterPro"/>
</dbReference>
<dbReference type="STRING" id="1249101.BST21_06750"/>
<name>A0A1X0BZD7_MYCCF</name>
<dbReference type="GO" id="GO:1900376">
    <property type="term" value="P:regulation of secondary metabolite biosynthetic process"/>
    <property type="evidence" value="ECO:0007669"/>
    <property type="project" value="TreeGrafter"/>
</dbReference>
<keyword evidence="7 12" id="KW-0408">Iron</keyword>
<feature type="binding site" evidence="11">
    <location>
        <position position="131"/>
    </location>
    <ligand>
        <name>Zn(2+)</name>
        <dbReference type="ChEBI" id="CHEBI:29105"/>
    </ligand>
</feature>
<dbReference type="CDD" id="cd07153">
    <property type="entry name" value="Fur_like"/>
    <property type="match status" value="1"/>
</dbReference>
<evidence type="ECO:0000256" key="10">
    <source>
        <dbReference type="ARBA" id="ARBA00023163"/>
    </source>
</evidence>
<dbReference type="InterPro" id="IPR036390">
    <property type="entry name" value="WH_DNA-bd_sf"/>
</dbReference>
<keyword evidence="3" id="KW-0963">Cytoplasm</keyword>
<comment type="cofactor">
    <cofactor evidence="11">
        <name>Zn(2+)</name>
        <dbReference type="ChEBI" id="CHEBI:29105"/>
    </cofactor>
    <text evidence="11">Binds 1 zinc ion per subunit.</text>
</comment>
<keyword evidence="9" id="KW-0238">DNA-binding</keyword>
<dbReference type="PANTHER" id="PTHR33202:SF18">
    <property type="entry name" value="TRANSCRIPTIONAL REGULATOR FURA"/>
    <property type="match status" value="1"/>
</dbReference>
<dbReference type="GO" id="GO:0008270">
    <property type="term" value="F:zinc ion binding"/>
    <property type="evidence" value="ECO:0007669"/>
    <property type="project" value="TreeGrafter"/>
</dbReference>
<dbReference type="InterPro" id="IPR002481">
    <property type="entry name" value="FUR"/>
</dbReference>
<comment type="cofactor">
    <cofactor evidence="12">
        <name>Mn(2+)</name>
        <dbReference type="ChEBI" id="CHEBI:29035"/>
    </cofactor>
    <cofactor evidence="12">
        <name>Fe(2+)</name>
        <dbReference type="ChEBI" id="CHEBI:29033"/>
    </cofactor>
    <text evidence="12">Binds 1 Mn(2+) or Fe(2+) ion per subunit.</text>
</comment>
<organism evidence="13 14">
    <name type="scientific">Mycolicibacterium celeriflavum</name>
    <name type="common">Mycobacterium celeriflavum</name>
    <dbReference type="NCBI Taxonomy" id="1249101"/>
    <lineage>
        <taxon>Bacteria</taxon>
        <taxon>Bacillati</taxon>
        <taxon>Actinomycetota</taxon>
        <taxon>Actinomycetes</taxon>
        <taxon>Mycobacteriales</taxon>
        <taxon>Mycobacteriaceae</taxon>
        <taxon>Mycolicibacterium</taxon>
    </lineage>
</organism>
<dbReference type="OrthoDB" id="5242893at2"/>
<evidence type="ECO:0000256" key="12">
    <source>
        <dbReference type="PIRSR" id="PIRSR602481-2"/>
    </source>
</evidence>
<dbReference type="InterPro" id="IPR043135">
    <property type="entry name" value="Fur_C"/>
</dbReference>
<evidence type="ECO:0000256" key="1">
    <source>
        <dbReference type="ARBA" id="ARBA00004496"/>
    </source>
</evidence>
<evidence type="ECO:0000256" key="7">
    <source>
        <dbReference type="ARBA" id="ARBA00023004"/>
    </source>
</evidence>
<protein>
    <submittedName>
        <fullName evidence="13">Transcriptional repressor</fullName>
    </submittedName>
</protein>
<dbReference type="InterPro" id="IPR036388">
    <property type="entry name" value="WH-like_DNA-bd_sf"/>
</dbReference>
<evidence type="ECO:0000256" key="4">
    <source>
        <dbReference type="ARBA" id="ARBA00022491"/>
    </source>
</evidence>
<evidence type="ECO:0000256" key="2">
    <source>
        <dbReference type="ARBA" id="ARBA00007957"/>
    </source>
</evidence>
<dbReference type="EMBL" id="AP022591">
    <property type="protein sequence ID" value="BBY43963.1"/>
    <property type="molecule type" value="Genomic_DNA"/>
</dbReference>
<dbReference type="AlphaFoldDB" id="A0A1X0BZD7"/>
<feature type="binding site" evidence="11">
    <location>
        <position position="134"/>
    </location>
    <ligand>
        <name>Zn(2+)</name>
        <dbReference type="ChEBI" id="CHEBI:29105"/>
    </ligand>
</feature>
<keyword evidence="4" id="KW-0678">Repressor</keyword>
<gene>
    <name evidence="13" type="ORF">MCEL_22580</name>
</gene>
<feature type="binding site" evidence="11">
    <location>
        <position position="94"/>
    </location>
    <ligand>
        <name>Zn(2+)</name>
        <dbReference type="ChEBI" id="CHEBI:29105"/>
    </ligand>
</feature>
<keyword evidence="8" id="KW-0805">Transcription regulation</keyword>
<dbReference type="Pfam" id="PF01475">
    <property type="entry name" value="FUR"/>
    <property type="match status" value="1"/>
</dbReference>
<dbReference type="Gene3D" id="3.30.1490.190">
    <property type="match status" value="1"/>
</dbReference>
<comment type="subcellular location">
    <subcellularLocation>
        <location evidence="1">Cytoplasm</location>
    </subcellularLocation>
</comment>
<dbReference type="Gene3D" id="1.10.10.10">
    <property type="entry name" value="Winged helix-like DNA-binding domain superfamily/Winged helix DNA-binding domain"/>
    <property type="match status" value="1"/>
</dbReference>
<dbReference type="SUPFAM" id="SSF46785">
    <property type="entry name" value="Winged helix' DNA-binding domain"/>
    <property type="match status" value="1"/>
</dbReference>
<dbReference type="RefSeq" id="WP_083000975.1">
    <property type="nucleotide sequence ID" value="NZ_AP022591.1"/>
</dbReference>
<dbReference type="PANTHER" id="PTHR33202">
    <property type="entry name" value="ZINC UPTAKE REGULATION PROTEIN"/>
    <property type="match status" value="1"/>
</dbReference>
<evidence type="ECO:0000256" key="11">
    <source>
        <dbReference type="PIRSR" id="PIRSR602481-1"/>
    </source>
</evidence>
<evidence type="ECO:0000256" key="9">
    <source>
        <dbReference type="ARBA" id="ARBA00023125"/>
    </source>
</evidence>
<reference evidence="13 14" key="1">
    <citation type="journal article" date="2019" name="Emerg. Microbes Infect.">
        <title>Comprehensive subspecies identification of 175 nontuberculous mycobacteria species based on 7547 genomic profiles.</title>
        <authorList>
            <person name="Matsumoto Y."/>
            <person name="Kinjo T."/>
            <person name="Motooka D."/>
            <person name="Nabeya D."/>
            <person name="Jung N."/>
            <person name="Uechi K."/>
            <person name="Horii T."/>
            <person name="Iida T."/>
            <person name="Fujita J."/>
            <person name="Nakamura S."/>
        </authorList>
    </citation>
    <scope>NUCLEOTIDE SEQUENCE [LARGE SCALE GENOMIC DNA]</scope>
    <source>
        <strain evidence="13 14">JCM 18439</strain>
    </source>
</reference>
<feature type="binding site" evidence="11">
    <location>
        <position position="91"/>
    </location>
    <ligand>
        <name>Zn(2+)</name>
        <dbReference type="ChEBI" id="CHEBI:29105"/>
    </ligand>
</feature>
<dbReference type="KEGG" id="mcee:MCEL_22580"/>
<dbReference type="GO" id="GO:0005737">
    <property type="term" value="C:cytoplasm"/>
    <property type="evidence" value="ECO:0007669"/>
    <property type="project" value="UniProtKB-SubCell"/>
</dbReference>
<evidence type="ECO:0000256" key="8">
    <source>
        <dbReference type="ARBA" id="ARBA00023015"/>
    </source>
</evidence>
<sequence length="146" mass="16285">MTLWQDRLRASGLRVTKPRLAVLAEVSEHPHADVDRIAAGARRRIGSLSTQAVYDVLYALTDARLLRRIEPAGSPARFELETGDNHHHLVCRSCGEIADVDCVTDEKPCLRADDQSGYLIDEAEVTFWGVCPECQVRNSPTDWRSA</sequence>
<evidence type="ECO:0000256" key="6">
    <source>
        <dbReference type="ARBA" id="ARBA00022833"/>
    </source>
</evidence>
<proteinExistence type="inferred from homology"/>